<keyword evidence="1" id="KW-0812">Transmembrane</keyword>
<reference evidence="2 3" key="1">
    <citation type="submission" date="2020-08" db="EMBL/GenBank/DDBJ databases">
        <authorList>
            <person name="Koutsovoulos G."/>
            <person name="Danchin GJ E."/>
        </authorList>
    </citation>
    <scope>NUCLEOTIDE SEQUENCE [LARGE SCALE GENOMIC DNA]</scope>
</reference>
<keyword evidence="1" id="KW-0472">Membrane</keyword>
<comment type="caution">
    <text evidence="2">The sequence shown here is derived from an EMBL/GenBank/DDBJ whole genome shotgun (WGS) entry which is preliminary data.</text>
</comment>
<dbReference type="AlphaFoldDB" id="A0A6V7UTP8"/>
<accession>A0A6V7UTP8</accession>
<proteinExistence type="predicted"/>
<keyword evidence="1" id="KW-1133">Transmembrane helix</keyword>
<sequence length="143" mass="17131">MSNFLQPKDIFKIHKISTTTSSSPFQLKKLFLKPRIWGFLIIILLILLIILYSYKIENSPNNYVKIDKLNIIQFVKMEVKSEGKEKSENDKDKEYLQKNDKEKFNQQLYEDKYKTYLNIKKLIKMKTKIILKNISKFNFNVKS</sequence>
<evidence type="ECO:0000256" key="1">
    <source>
        <dbReference type="SAM" id="Phobius"/>
    </source>
</evidence>
<feature type="transmembrane region" description="Helical" evidence="1">
    <location>
        <begin position="36"/>
        <end position="54"/>
    </location>
</feature>
<evidence type="ECO:0000313" key="2">
    <source>
        <dbReference type="EMBL" id="CAD2165577.1"/>
    </source>
</evidence>
<evidence type="ECO:0000313" key="3">
    <source>
        <dbReference type="Proteomes" id="UP000580250"/>
    </source>
</evidence>
<dbReference type="Proteomes" id="UP000580250">
    <property type="component" value="Unassembled WGS sequence"/>
</dbReference>
<dbReference type="EMBL" id="CAJEWN010000111">
    <property type="protein sequence ID" value="CAD2165577.1"/>
    <property type="molecule type" value="Genomic_DNA"/>
</dbReference>
<protein>
    <submittedName>
        <fullName evidence="2">Uncharacterized protein</fullName>
    </submittedName>
</protein>
<name>A0A6V7UTP8_MELEN</name>
<organism evidence="2 3">
    <name type="scientific">Meloidogyne enterolobii</name>
    <name type="common">Root-knot nematode worm</name>
    <name type="synonym">Meloidogyne mayaguensis</name>
    <dbReference type="NCBI Taxonomy" id="390850"/>
    <lineage>
        <taxon>Eukaryota</taxon>
        <taxon>Metazoa</taxon>
        <taxon>Ecdysozoa</taxon>
        <taxon>Nematoda</taxon>
        <taxon>Chromadorea</taxon>
        <taxon>Rhabditida</taxon>
        <taxon>Tylenchina</taxon>
        <taxon>Tylenchomorpha</taxon>
        <taxon>Tylenchoidea</taxon>
        <taxon>Meloidogynidae</taxon>
        <taxon>Meloidogyninae</taxon>
        <taxon>Meloidogyne</taxon>
    </lineage>
</organism>
<gene>
    <name evidence="2" type="ORF">MENT_LOCUS17263</name>
</gene>